<dbReference type="OrthoDB" id="7360086at2"/>
<dbReference type="AlphaFoldDB" id="A0A0P1GGJ2"/>
<dbReference type="EMBL" id="CYSE01000006">
    <property type="protein sequence ID" value="CUH80722.1"/>
    <property type="molecule type" value="Genomic_DNA"/>
</dbReference>
<accession>A0A0P1GGJ2</accession>
<dbReference type="Proteomes" id="UP000054935">
    <property type="component" value="Unassembled WGS sequence"/>
</dbReference>
<name>A0A0P1GGJ2_9RHOB</name>
<dbReference type="Pfam" id="PF06252">
    <property type="entry name" value="GemA"/>
    <property type="match status" value="1"/>
</dbReference>
<sequence length="136" mass="15440">MTISTNQLKLLWTAKTKVRLKDDDFRVALIHLTGCTSTKELDTDGFDVMMGLMEWMGFNPVSAHGPNYGDRPGMASFRQIEFIRTLWHEYTGGKAGEDELNKWLLSKWKLSSLRFLRADKAGKVITALKVMKSRAA</sequence>
<dbReference type="InterPro" id="IPR009363">
    <property type="entry name" value="Phage_Mu_Gp16"/>
</dbReference>
<organism evidence="1 2">
    <name type="scientific">Tropicibacter naphthalenivorans</name>
    <dbReference type="NCBI Taxonomy" id="441103"/>
    <lineage>
        <taxon>Bacteria</taxon>
        <taxon>Pseudomonadati</taxon>
        <taxon>Pseudomonadota</taxon>
        <taxon>Alphaproteobacteria</taxon>
        <taxon>Rhodobacterales</taxon>
        <taxon>Roseobacteraceae</taxon>
        <taxon>Tropicibacter</taxon>
    </lineage>
</organism>
<proteinExistence type="predicted"/>
<gene>
    <name evidence="1" type="ORF">TRN7648_03113</name>
</gene>
<keyword evidence="2" id="KW-1185">Reference proteome</keyword>
<dbReference type="RefSeq" id="WP_058248576.1">
    <property type="nucleotide sequence ID" value="NZ_CYSE01000006.1"/>
</dbReference>
<dbReference type="STRING" id="441103.TRN7648_03113"/>
<protein>
    <submittedName>
        <fullName evidence="1">Mu-like prophage protein gp16</fullName>
    </submittedName>
</protein>
<reference evidence="1 2" key="1">
    <citation type="submission" date="2015-09" db="EMBL/GenBank/DDBJ databases">
        <authorList>
            <consortium name="Swine Surveillance"/>
        </authorList>
    </citation>
    <scope>NUCLEOTIDE SEQUENCE [LARGE SCALE GENOMIC DNA]</scope>
    <source>
        <strain evidence="1 2">CECT 7648</strain>
    </source>
</reference>
<evidence type="ECO:0000313" key="2">
    <source>
        <dbReference type="Proteomes" id="UP000054935"/>
    </source>
</evidence>
<evidence type="ECO:0000313" key="1">
    <source>
        <dbReference type="EMBL" id="CUH80722.1"/>
    </source>
</evidence>